<proteinExistence type="predicted"/>
<protein>
    <submittedName>
        <fullName evidence="1">Uncharacterized protein</fullName>
    </submittedName>
</protein>
<organism evidence="1 2">
    <name type="scientific">Botrytis byssoidea</name>
    <dbReference type="NCBI Taxonomy" id="139641"/>
    <lineage>
        <taxon>Eukaryota</taxon>
        <taxon>Fungi</taxon>
        <taxon>Dikarya</taxon>
        <taxon>Ascomycota</taxon>
        <taxon>Pezizomycotina</taxon>
        <taxon>Leotiomycetes</taxon>
        <taxon>Helotiales</taxon>
        <taxon>Sclerotiniaceae</taxon>
        <taxon>Botrytis</taxon>
    </lineage>
</organism>
<name>A0A9P5IVQ9_9HELO</name>
<keyword evidence="2" id="KW-1185">Reference proteome</keyword>
<reference evidence="1 2" key="1">
    <citation type="journal article" date="2020" name="Genome Biol. Evol.">
        <title>Comparative genomics of Sclerotiniaceae.</title>
        <authorList>
            <person name="Valero Jimenez C.A."/>
            <person name="Steentjes M."/>
            <person name="Scholten O.E."/>
            <person name="Van Kan J.A.L."/>
        </authorList>
    </citation>
    <scope>NUCLEOTIDE SEQUENCE [LARGE SCALE GENOMIC DNA]</scope>
    <source>
        <strain evidence="1 2">MUCL 94</strain>
    </source>
</reference>
<dbReference type="RefSeq" id="XP_038735966.1">
    <property type="nucleotide sequence ID" value="XM_038872760.1"/>
</dbReference>
<evidence type="ECO:0000313" key="1">
    <source>
        <dbReference type="EMBL" id="KAF7950697.1"/>
    </source>
</evidence>
<gene>
    <name evidence="1" type="ORF">EAE97_002249</name>
</gene>
<dbReference type="AlphaFoldDB" id="A0A9P5IVQ9"/>
<comment type="caution">
    <text evidence="1">The sequence shown here is derived from an EMBL/GenBank/DDBJ whole genome shotgun (WGS) entry which is preliminary data.</text>
</comment>
<accession>A0A9P5IVQ9</accession>
<dbReference type="Proteomes" id="UP000710849">
    <property type="component" value="Unassembled WGS sequence"/>
</dbReference>
<dbReference type="GeneID" id="62145838"/>
<dbReference type="EMBL" id="RCSW01000004">
    <property type="protein sequence ID" value="KAF7950697.1"/>
    <property type="molecule type" value="Genomic_DNA"/>
</dbReference>
<sequence length="95" mass="11447">MEPYIRGYWTCLECDRSENSGRPDAHTLMCRHDFCRRQADYRSAEEENSLDHTSREEKLRNEILWDGTPIGRDILRPDVPGDYWRRCFTKRHNSK</sequence>
<evidence type="ECO:0000313" key="2">
    <source>
        <dbReference type="Proteomes" id="UP000710849"/>
    </source>
</evidence>